<keyword evidence="3" id="KW-1185">Reference proteome</keyword>
<dbReference type="PANTHER" id="PTHR13696:SF52">
    <property type="entry name" value="PARA FAMILY PROTEIN CT_582"/>
    <property type="match status" value="1"/>
</dbReference>
<gene>
    <name evidence="2" type="ordered locus">Msip34_0645</name>
</gene>
<evidence type="ECO:0000313" key="2">
    <source>
        <dbReference type="EMBL" id="ACT49893.1"/>
    </source>
</evidence>
<dbReference type="SUPFAM" id="SSF52540">
    <property type="entry name" value="P-loop containing nucleoside triphosphate hydrolases"/>
    <property type="match status" value="1"/>
</dbReference>
<dbReference type="InterPro" id="IPR050678">
    <property type="entry name" value="DNA_Partitioning_ATPase"/>
</dbReference>
<organism evidence="2 3">
    <name type="scientific">Methylovorus glucosotrophus (strain SIP3-4)</name>
    <dbReference type="NCBI Taxonomy" id="582744"/>
    <lineage>
        <taxon>Bacteria</taxon>
        <taxon>Pseudomonadati</taxon>
        <taxon>Pseudomonadota</taxon>
        <taxon>Betaproteobacteria</taxon>
        <taxon>Nitrosomonadales</taxon>
        <taxon>Methylophilaceae</taxon>
        <taxon>Methylovorus</taxon>
    </lineage>
</organism>
<reference evidence="2 3" key="2">
    <citation type="journal article" date="2011" name="J. Bacteriol.">
        <title>Genomes of three methylotrophs from a single niche uncover genetic and metabolic divergence of Methylophilaceae.</title>
        <authorList>
            <person name="Lapidus A."/>
            <person name="Clum A."/>
            <person name="Labutti K."/>
            <person name="Kaluzhnaya M.G."/>
            <person name="Lim S."/>
            <person name="Beck D.A."/>
            <person name="Glavina Del Rio T."/>
            <person name="Nolan M."/>
            <person name="Mavromatis K."/>
            <person name="Huntemann M."/>
            <person name="Lucas S."/>
            <person name="Lidstrom M.E."/>
            <person name="Ivanova N."/>
            <person name="Chistoserdova L."/>
        </authorList>
    </citation>
    <scope>NUCLEOTIDE SEQUENCE [LARGE SCALE GENOMIC DNA]</scope>
    <source>
        <strain evidence="2 3">SIP3-4</strain>
    </source>
</reference>
<dbReference type="HOGENOM" id="CLU_037612_1_2_4"/>
<dbReference type="PANTHER" id="PTHR13696">
    <property type="entry name" value="P-LOOP CONTAINING NUCLEOSIDE TRIPHOSPHATE HYDROLASE"/>
    <property type="match status" value="1"/>
</dbReference>
<dbReference type="OrthoDB" id="5288747at2"/>
<proteinExistence type="predicted"/>
<dbReference type="RefSeq" id="WP_015829507.1">
    <property type="nucleotide sequence ID" value="NC_012969.1"/>
</dbReference>
<evidence type="ECO:0000259" key="1">
    <source>
        <dbReference type="Pfam" id="PF13614"/>
    </source>
</evidence>
<dbReference type="Gene3D" id="3.40.50.300">
    <property type="entry name" value="P-loop containing nucleotide triphosphate hydrolases"/>
    <property type="match status" value="1"/>
</dbReference>
<feature type="domain" description="AAA" evidence="1">
    <location>
        <begin position="1"/>
        <end position="174"/>
    </location>
</feature>
<dbReference type="Proteomes" id="UP000002743">
    <property type="component" value="Chromosome"/>
</dbReference>
<name>C6X9S3_METGS</name>
<evidence type="ECO:0000313" key="3">
    <source>
        <dbReference type="Proteomes" id="UP000002743"/>
    </source>
</evidence>
<accession>C6X9S3</accession>
<reference evidence="3" key="1">
    <citation type="submission" date="2009-07" db="EMBL/GenBank/DDBJ databases">
        <title>Complete sequence of chromosome of Methylovorus sp. SIP3-4.</title>
        <authorList>
            <person name="Lucas S."/>
            <person name="Copeland A."/>
            <person name="Lapidus A."/>
            <person name="Glavina del Rio T."/>
            <person name="Tice H."/>
            <person name="Bruce D."/>
            <person name="Goodwin L."/>
            <person name="Pitluck S."/>
            <person name="Clum A."/>
            <person name="Larimer F."/>
            <person name="Land M."/>
            <person name="Hauser L."/>
            <person name="Kyrpides N."/>
            <person name="Mikhailova N."/>
            <person name="Kayluzhnaya M."/>
            <person name="Chistoserdova L."/>
        </authorList>
    </citation>
    <scope>NUCLEOTIDE SEQUENCE [LARGE SCALE GENOMIC DNA]</scope>
    <source>
        <strain evidence="3">SIP3-4</strain>
    </source>
</reference>
<protein>
    <submittedName>
        <fullName evidence="2">Cobyrinic acid ac-diamide synthase</fullName>
    </submittedName>
</protein>
<sequence length="273" mass="30438">MRRIAVFNQKGGVGKTTSVLNLAAAMLSQKQSPLLIDMDPQCHLTEILSDGLPSSQRSLFGFYQNNTPLDELTTPWNDAGLLIPGHRELVKVDSIFGKGPTILNRLRSGLDALEKKINLDCILLDCCPYLGVLSLNAVFAADLIIVPIASDFLSLQGAQKVEKTLKALENVLKRRVPRRYLLTCYDRRRSMTFEVEKLARQYFAHELCQTVISENVAVAESPQVKQDIFHYSPQAKGAHDYMALLQELSKIELSEELDPAVHVDLTKRSSISS</sequence>
<dbReference type="InterPro" id="IPR027417">
    <property type="entry name" value="P-loop_NTPase"/>
</dbReference>
<dbReference type="Pfam" id="PF13614">
    <property type="entry name" value="AAA_31"/>
    <property type="match status" value="1"/>
</dbReference>
<dbReference type="InterPro" id="IPR025669">
    <property type="entry name" value="AAA_dom"/>
</dbReference>
<dbReference type="eggNOG" id="COG1192">
    <property type="taxonomic scope" value="Bacteria"/>
</dbReference>
<dbReference type="EMBL" id="CP001674">
    <property type="protein sequence ID" value="ACT49893.1"/>
    <property type="molecule type" value="Genomic_DNA"/>
</dbReference>
<dbReference type="AlphaFoldDB" id="C6X9S3"/>
<dbReference type="KEGG" id="mei:Msip34_0645"/>
<dbReference type="CDD" id="cd02042">
    <property type="entry name" value="ParAB_family"/>
    <property type="match status" value="1"/>
</dbReference>
<dbReference type="STRING" id="582744.Msip34_0645"/>